<evidence type="ECO:0000313" key="1">
    <source>
        <dbReference type="EMBL" id="EKG10030.1"/>
    </source>
</evidence>
<dbReference type="HOGENOM" id="CLU_1594864_0_0_1"/>
<name>K2S029_MACPH</name>
<dbReference type="Proteomes" id="UP000007129">
    <property type="component" value="Unassembled WGS sequence"/>
</dbReference>
<proteinExistence type="predicted"/>
<evidence type="ECO:0000313" key="2">
    <source>
        <dbReference type="Proteomes" id="UP000007129"/>
    </source>
</evidence>
<comment type="caution">
    <text evidence="1">The sequence shown here is derived from an EMBL/GenBank/DDBJ whole genome shotgun (WGS) entry which is preliminary data.</text>
</comment>
<dbReference type="EMBL" id="AHHD01000532">
    <property type="protein sequence ID" value="EKG10030.1"/>
    <property type="molecule type" value="Genomic_DNA"/>
</dbReference>
<dbReference type="AlphaFoldDB" id="K2S029"/>
<organism evidence="1 2">
    <name type="scientific">Macrophomina phaseolina (strain MS6)</name>
    <name type="common">Charcoal rot fungus</name>
    <dbReference type="NCBI Taxonomy" id="1126212"/>
    <lineage>
        <taxon>Eukaryota</taxon>
        <taxon>Fungi</taxon>
        <taxon>Dikarya</taxon>
        <taxon>Ascomycota</taxon>
        <taxon>Pezizomycotina</taxon>
        <taxon>Dothideomycetes</taxon>
        <taxon>Dothideomycetes incertae sedis</taxon>
        <taxon>Botryosphaeriales</taxon>
        <taxon>Botryosphaeriaceae</taxon>
        <taxon>Macrophomina</taxon>
    </lineage>
</organism>
<dbReference type="VEuPathDB" id="FungiDB:MPH_12904"/>
<dbReference type="InParanoid" id="K2S029"/>
<reference evidence="1 2" key="1">
    <citation type="journal article" date="2012" name="BMC Genomics">
        <title>Tools to kill: Genome of one of the most destructive plant pathogenic fungi Macrophomina phaseolina.</title>
        <authorList>
            <person name="Islam M.S."/>
            <person name="Haque M.S."/>
            <person name="Islam M.M."/>
            <person name="Emdad E.M."/>
            <person name="Halim A."/>
            <person name="Hossen Q.M.M."/>
            <person name="Hossain M.Z."/>
            <person name="Ahmed B."/>
            <person name="Rahim S."/>
            <person name="Rahman M.S."/>
            <person name="Alam M.M."/>
            <person name="Hou S."/>
            <person name="Wan X."/>
            <person name="Saito J.A."/>
            <person name="Alam M."/>
        </authorList>
    </citation>
    <scope>NUCLEOTIDE SEQUENCE [LARGE SCALE GENOMIC DNA]</scope>
    <source>
        <strain evidence="1 2">MS6</strain>
    </source>
</reference>
<sequence length="167" mass="17851">MRCSAMTLFGLPGLPDVKKTEAGLWGCTAVPGMSVRKGRLWNVEGRMANDVTPKPSNRCSCRSPARTIWAFVCLTTSCNRSCGWPGPMGTQAPPDLRTARTASGVKADFPKQNSTMASGPTPRRTRCCASCEDSSSSSVEVKEASQETTAKANVRGCQMLANVTAWD</sequence>
<gene>
    <name evidence="1" type="ORF">MPH_12904</name>
</gene>
<accession>K2S029</accession>
<protein>
    <submittedName>
        <fullName evidence="1">Uncharacterized protein</fullName>
    </submittedName>
</protein>